<comment type="similarity">
    <text evidence="3">Belongs to the bacterial solute-binding protein 5 family.</text>
</comment>
<name>A0ABS7C9R1_9BACL</name>
<dbReference type="EMBL" id="JAHZIK010000854">
    <property type="protein sequence ID" value="MBW7457445.1"/>
    <property type="molecule type" value="Genomic_DNA"/>
</dbReference>
<evidence type="ECO:0000256" key="3">
    <source>
        <dbReference type="ARBA" id="ARBA00005695"/>
    </source>
</evidence>
<dbReference type="InterPro" id="IPR030678">
    <property type="entry name" value="Peptide/Ni-bd"/>
</dbReference>
<dbReference type="PROSITE" id="PS51257">
    <property type="entry name" value="PROKAR_LIPOPROTEIN"/>
    <property type="match status" value="1"/>
</dbReference>
<evidence type="ECO:0000256" key="1">
    <source>
        <dbReference type="ARBA" id="ARBA00003489"/>
    </source>
</evidence>
<dbReference type="Pfam" id="PF00496">
    <property type="entry name" value="SBP_bac_5"/>
    <property type="match status" value="1"/>
</dbReference>
<comment type="subcellular location">
    <subcellularLocation>
        <location evidence="2">Periplasm</location>
    </subcellularLocation>
</comment>
<dbReference type="PANTHER" id="PTHR30290">
    <property type="entry name" value="PERIPLASMIC BINDING COMPONENT OF ABC TRANSPORTER"/>
    <property type="match status" value="1"/>
</dbReference>
<evidence type="ECO:0000313" key="12">
    <source>
        <dbReference type="Proteomes" id="UP001519887"/>
    </source>
</evidence>
<dbReference type="SUPFAM" id="SSF53850">
    <property type="entry name" value="Periplasmic binding protein-like II"/>
    <property type="match status" value="1"/>
</dbReference>
<proteinExistence type="inferred from homology"/>
<dbReference type="Gene3D" id="3.10.105.10">
    <property type="entry name" value="Dipeptide-binding Protein, Domain 3"/>
    <property type="match status" value="1"/>
</dbReference>
<protein>
    <recommendedName>
        <fullName evidence="4">Glutathione-binding protein GsiB</fullName>
    </recommendedName>
</protein>
<comment type="function">
    <text evidence="1">Part of the ABC transporter complex GsiABCD involved in glutathione import. Binds glutathione.</text>
</comment>
<keyword evidence="7" id="KW-0574">Periplasm</keyword>
<feature type="domain" description="Solute-binding protein family 5" evidence="10">
    <location>
        <begin position="104"/>
        <end position="457"/>
    </location>
</feature>
<dbReference type="RefSeq" id="WP_210045259.1">
    <property type="nucleotide sequence ID" value="NZ_JBHLVU010000013.1"/>
</dbReference>
<organism evidence="11 12">
    <name type="scientific">Paenibacillus sepulcri</name>
    <dbReference type="NCBI Taxonomy" id="359917"/>
    <lineage>
        <taxon>Bacteria</taxon>
        <taxon>Bacillati</taxon>
        <taxon>Bacillota</taxon>
        <taxon>Bacilli</taxon>
        <taxon>Bacillales</taxon>
        <taxon>Paenibacillaceae</taxon>
        <taxon>Paenibacillus</taxon>
    </lineage>
</organism>
<evidence type="ECO:0000256" key="4">
    <source>
        <dbReference type="ARBA" id="ARBA00017393"/>
    </source>
</evidence>
<dbReference type="Proteomes" id="UP001519887">
    <property type="component" value="Unassembled WGS sequence"/>
</dbReference>
<feature type="region of interest" description="Disordered" evidence="8">
    <location>
        <begin position="31"/>
        <end position="55"/>
    </location>
</feature>
<evidence type="ECO:0000313" key="11">
    <source>
        <dbReference type="EMBL" id="MBW7457445.1"/>
    </source>
</evidence>
<gene>
    <name evidence="11" type="ORF">K0U00_25720</name>
</gene>
<keyword evidence="5" id="KW-0813">Transport</keyword>
<dbReference type="Gene3D" id="3.40.190.10">
    <property type="entry name" value="Periplasmic binding protein-like II"/>
    <property type="match status" value="1"/>
</dbReference>
<evidence type="ECO:0000256" key="7">
    <source>
        <dbReference type="ARBA" id="ARBA00022764"/>
    </source>
</evidence>
<evidence type="ECO:0000256" key="8">
    <source>
        <dbReference type="SAM" id="MobiDB-lite"/>
    </source>
</evidence>
<reference evidence="11 12" key="1">
    <citation type="submission" date="2021-07" db="EMBL/GenBank/DDBJ databases">
        <title>Paenibacillus radiodurans sp. nov., isolated from the southeastern edge of Tengger Desert.</title>
        <authorList>
            <person name="Zhang G."/>
        </authorList>
    </citation>
    <scope>NUCLEOTIDE SEQUENCE [LARGE SCALE GENOMIC DNA]</scope>
    <source>
        <strain evidence="11 12">CCM 7311</strain>
    </source>
</reference>
<evidence type="ECO:0000256" key="9">
    <source>
        <dbReference type="SAM" id="SignalP"/>
    </source>
</evidence>
<dbReference type="Gene3D" id="3.90.76.10">
    <property type="entry name" value="Dipeptide-binding Protein, Domain 1"/>
    <property type="match status" value="1"/>
</dbReference>
<feature type="chain" id="PRO_5046111720" description="Glutathione-binding protein GsiB" evidence="9">
    <location>
        <begin position="24"/>
        <end position="544"/>
    </location>
</feature>
<feature type="signal peptide" evidence="9">
    <location>
        <begin position="1"/>
        <end position="23"/>
    </location>
</feature>
<evidence type="ECO:0000256" key="6">
    <source>
        <dbReference type="ARBA" id="ARBA00022729"/>
    </source>
</evidence>
<evidence type="ECO:0000259" key="10">
    <source>
        <dbReference type="Pfam" id="PF00496"/>
    </source>
</evidence>
<keyword evidence="6 9" id="KW-0732">Signal</keyword>
<dbReference type="CDD" id="cd08499">
    <property type="entry name" value="PBP2_Ylib_like"/>
    <property type="match status" value="1"/>
</dbReference>
<evidence type="ECO:0000256" key="2">
    <source>
        <dbReference type="ARBA" id="ARBA00004418"/>
    </source>
</evidence>
<sequence length="544" mass="59508">MRFKGKSWSLIMLLMIVAVVVSACGSNNSNNGGTENTGNAANAGNTAADTAEQPAATKDGNDIVIAVNANFITLDPHNTSDTLSISGSRSIYEGLMGFDENMALVPALADSYKISDDGLTYTFTLHENVKFQDGTDFNADAVKINIERILDEKNNLRMRKSFTKVAKIETPDAKTVVITLSEPYNAFLNKMAMALMISPAALEKFGDKIGQNPVGTGPFKMKEWVQGDRLVVEKNADYWQEGLPKVDSITFKPVPENGSRIAMLKTGEADFIYPMPTEQVAEVEGKDGIVVDKADSTIVRYITLNTLKAPYDDVKIRQAINYAIDKDAYIKVVKSGLATKLDSTMSSKTQYYAQQTGYDYDIEKAKSLLADAGYPDGFEAEIWGENDSESVKGMQFIQQQLALVGIKLEVKSMEGATLSDQINSAATPEDAKIQMWYVSWSPSSGDADGATRGLFSSDMFPPAGSNTAYYKNDNVDKWIEEANKATDPEKAKAIYGDIQKTIWEDTPWAFLGVDQTITGKKSYVDGVKVYPDGSINVKNAEIKK</sequence>
<comment type="caution">
    <text evidence="11">The sequence shown here is derived from an EMBL/GenBank/DDBJ whole genome shotgun (WGS) entry which is preliminary data.</text>
</comment>
<evidence type="ECO:0000256" key="5">
    <source>
        <dbReference type="ARBA" id="ARBA00022448"/>
    </source>
</evidence>
<accession>A0ABS7C9R1</accession>
<keyword evidence="12" id="KW-1185">Reference proteome</keyword>
<feature type="compositionally biased region" description="Low complexity" evidence="8">
    <location>
        <begin position="31"/>
        <end position="51"/>
    </location>
</feature>
<dbReference type="InterPro" id="IPR039424">
    <property type="entry name" value="SBP_5"/>
</dbReference>
<dbReference type="InterPro" id="IPR000914">
    <property type="entry name" value="SBP_5_dom"/>
</dbReference>
<dbReference type="PIRSF" id="PIRSF002741">
    <property type="entry name" value="MppA"/>
    <property type="match status" value="1"/>
</dbReference>
<dbReference type="PANTHER" id="PTHR30290:SF32">
    <property type="entry name" value="GLUTATHIONE-BINDING PROTEIN GSIB"/>
    <property type="match status" value="1"/>
</dbReference>